<organism evidence="10 11">
    <name type="scientific">Arthrobacter echini</name>
    <dbReference type="NCBI Taxonomy" id="1529066"/>
    <lineage>
        <taxon>Bacteria</taxon>
        <taxon>Bacillati</taxon>
        <taxon>Actinomycetota</taxon>
        <taxon>Actinomycetes</taxon>
        <taxon>Micrococcales</taxon>
        <taxon>Micrococcaceae</taxon>
        <taxon>Arthrobacter</taxon>
    </lineage>
</organism>
<dbReference type="NCBIfam" id="TIGR00589">
    <property type="entry name" value="ogt"/>
    <property type="match status" value="1"/>
</dbReference>
<comment type="similarity">
    <text evidence="2">Belongs to the MGMT family.</text>
</comment>
<dbReference type="EMBL" id="SSWH01000004">
    <property type="protein sequence ID" value="THJ67151.1"/>
    <property type="molecule type" value="Genomic_DNA"/>
</dbReference>
<sequence>MRERWHQEIESPVGGLVLVAEAETLVGLYHRNHDPAPEPVRLGYAVHRSGPTPAVAGTGSGSDAQQPVPDTTMAVLDRAALQLGEYFAGARQGFDLPLGLHGSDFQVRVWTDLLKIPYGERRSYRDLAEREGNPAMGRAIGAAVRANPVSIIVPGHRVVSSSDRLVGYASGIGTKSALLEHEAGTRSLVGTVGGAAGRGSQ</sequence>
<evidence type="ECO:0000313" key="11">
    <source>
        <dbReference type="Proteomes" id="UP000305233"/>
    </source>
</evidence>
<dbReference type="PANTHER" id="PTHR10815:SF13">
    <property type="entry name" value="METHYLATED-DNA--PROTEIN-CYSTEINE METHYLTRANSFERASE"/>
    <property type="match status" value="1"/>
</dbReference>
<dbReference type="GO" id="GO:0006281">
    <property type="term" value="P:DNA repair"/>
    <property type="evidence" value="ECO:0007669"/>
    <property type="project" value="UniProtKB-KW"/>
</dbReference>
<proteinExistence type="inferred from homology"/>
<dbReference type="SUPFAM" id="SSF53155">
    <property type="entry name" value="Methylated DNA-protein cysteine methyltransferase domain"/>
    <property type="match status" value="1"/>
</dbReference>
<keyword evidence="7" id="KW-0234">DNA repair</keyword>
<keyword evidence="6" id="KW-0227">DNA damage</keyword>
<evidence type="ECO:0000256" key="1">
    <source>
        <dbReference type="ARBA" id="ARBA00001286"/>
    </source>
</evidence>
<dbReference type="FunFam" id="1.10.10.10:FF:000214">
    <property type="entry name" value="Methylated-DNA--protein-cysteine methyltransferase"/>
    <property type="match status" value="1"/>
</dbReference>
<keyword evidence="11" id="KW-1185">Reference proteome</keyword>
<evidence type="ECO:0000256" key="2">
    <source>
        <dbReference type="ARBA" id="ARBA00008711"/>
    </source>
</evidence>
<keyword evidence="5 10" id="KW-0808">Transferase</keyword>
<dbReference type="Gene3D" id="1.10.10.10">
    <property type="entry name" value="Winged helix-like DNA-binding domain superfamily/Winged helix DNA-binding domain"/>
    <property type="match status" value="1"/>
</dbReference>
<gene>
    <name evidence="10" type="ORF">E8P82_05755</name>
</gene>
<comment type="catalytic activity">
    <reaction evidence="8">
        <text>a 6-O-methyl-2'-deoxyguanosine in DNA + L-cysteinyl-[protein] = S-methyl-L-cysteinyl-[protein] + a 2'-deoxyguanosine in DNA</text>
        <dbReference type="Rhea" id="RHEA:24000"/>
        <dbReference type="Rhea" id="RHEA-COMP:10131"/>
        <dbReference type="Rhea" id="RHEA-COMP:10132"/>
        <dbReference type="Rhea" id="RHEA-COMP:11367"/>
        <dbReference type="Rhea" id="RHEA-COMP:11368"/>
        <dbReference type="ChEBI" id="CHEBI:29950"/>
        <dbReference type="ChEBI" id="CHEBI:82612"/>
        <dbReference type="ChEBI" id="CHEBI:85445"/>
        <dbReference type="ChEBI" id="CHEBI:85448"/>
        <dbReference type="EC" id="2.1.1.63"/>
    </reaction>
</comment>
<dbReference type="Proteomes" id="UP000305233">
    <property type="component" value="Unassembled WGS sequence"/>
</dbReference>
<dbReference type="GO" id="GO:0032259">
    <property type="term" value="P:methylation"/>
    <property type="evidence" value="ECO:0007669"/>
    <property type="project" value="UniProtKB-KW"/>
</dbReference>
<accession>A0A4S5E6G6</accession>
<dbReference type="InterPro" id="IPR036388">
    <property type="entry name" value="WH-like_DNA-bd_sf"/>
</dbReference>
<evidence type="ECO:0000259" key="9">
    <source>
        <dbReference type="Pfam" id="PF01035"/>
    </source>
</evidence>
<name>A0A4S5E6G6_9MICC</name>
<keyword evidence="4 10" id="KW-0489">Methyltransferase</keyword>
<evidence type="ECO:0000256" key="5">
    <source>
        <dbReference type="ARBA" id="ARBA00022679"/>
    </source>
</evidence>
<dbReference type="Gene3D" id="3.30.160.70">
    <property type="entry name" value="Methylated DNA-protein cysteine methyltransferase domain"/>
    <property type="match status" value="1"/>
</dbReference>
<dbReference type="SUPFAM" id="SSF46767">
    <property type="entry name" value="Methylated DNA-protein cysteine methyltransferase, C-terminal domain"/>
    <property type="match status" value="1"/>
</dbReference>
<dbReference type="OrthoDB" id="9802228at2"/>
<dbReference type="InterPro" id="IPR036217">
    <property type="entry name" value="MethylDNA_cys_MeTrfase_DNAb"/>
</dbReference>
<evidence type="ECO:0000256" key="8">
    <source>
        <dbReference type="ARBA" id="ARBA00049348"/>
    </source>
</evidence>
<reference evidence="10 11" key="1">
    <citation type="submission" date="2019-04" db="EMBL/GenBank/DDBJ databases">
        <authorList>
            <person name="Liu Q."/>
            <person name="Xin Y.-H."/>
        </authorList>
    </citation>
    <scope>NUCLEOTIDE SEQUENCE [LARGE SCALE GENOMIC DNA]</scope>
    <source>
        <strain evidence="10 11">AM23</strain>
    </source>
</reference>
<dbReference type="GO" id="GO:0003908">
    <property type="term" value="F:methylated-DNA-[protein]-cysteine S-methyltransferase activity"/>
    <property type="evidence" value="ECO:0007669"/>
    <property type="project" value="UniProtKB-EC"/>
</dbReference>
<evidence type="ECO:0000256" key="3">
    <source>
        <dbReference type="ARBA" id="ARBA00011918"/>
    </source>
</evidence>
<evidence type="ECO:0000313" key="10">
    <source>
        <dbReference type="EMBL" id="THJ67151.1"/>
    </source>
</evidence>
<dbReference type="InterPro" id="IPR036631">
    <property type="entry name" value="MGMT_N_sf"/>
</dbReference>
<dbReference type="EC" id="2.1.1.63" evidence="3"/>
<evidence type="ECO:0000256" key="6">
    <source>
        <dbReference type="ARBA" id="ARBA00022763"/>
    </source>
</evidence>
<dbReference type="Pfam" id="PF01035">
    <property type="entry name" value="DNA_binding_1"/>
    <property type="match status" value="1"/>
</dbReference>
<dbReference type="AlphaFoldDB" id="A0A4S5E6G6"/>
<evidence type="ECO:0000256" key="4">
    <source>
        <dbReference type="ARBA" id="ARBA00022603"/>
    </source>
</evidence>
<feature type="domain" description="Methylated-DNA-[protein]-cysteine S-methyltransferase DNA binding" evidence="9">
    <location>
        <begin position="104"/>
        <end position="183"/>
    </location>
</feature>
<dbReference type="InterPro" id="IPR014048">
    <property type="entry name" value="MethylDNA_cys_MeTrfase_DNA-bd"/>
</dbReference>
<protein>
    <recommendedName>
        <fullName evidence="3">methylated-DNA--[protein]-cysteine S-methyltransferase</fullName>
        <ecNumber evidence="3">2.1.1.63</ecNumber>
    </recommendedName>
</protein>
<dbReference type="CDD" id="cd06445">
    <property type="entry name" value="ATase"/>
    <property type="match status" value="1"/>
</dbReference>
<comment type="caution">
    <text evidence="10">The sequence shown here is derived from an EMBL/GenBank/DDBJ whole genome shotgun (WGS) entry which is preliminary data.</text>
</comment>
<comment type="catalytic activity">
    <reaction evidence="1">
        <text>a 4-O-methyl-thymidine in DNA + L-cysteinyl-[protein] = a thymidine in DNA + S-methyl-L-cysteinyl-[protein]</text>
        <dbReference type="Rhea" id="RHEA:53428"/>
        <dbReference type="Rhea" id="RHEA-COMP:10131"/>
        <dbReference type="Rhea" id="RHEA-COMP:10132"/>
        <dbReference type="Rhea" id="RHEA-COMP:13555"/>
        <dbReference type="Rhea" id="RHEA-COMP:13556"/>
        <dbReference type="ChEBI" id="CHEBI:29950"/>
        <dbReference type="ChEBI" id="CHEBI:82612"/>
        <dbReference type="ChEBI" id="CHEBI:137386"/>
        <dbReference type="ChEBI" id="CHEBI:137387"/>
        <dbReference type="EC" id="2.1.1.63"/>
    </reaction>
</comment>
<evidence type="ECO:0000256" key="7">
    <source>
        <dbReference type="ARBA" id="ARBA00023204"/>
    </source>
</evidence>
<dbReference type="PANTHER" id="PTHR10815">
    <property type="entry name" value="METHYLATED-DNA--PROTEIN-CYSTEINE METHYLTRANSFERASE"/>
    <property type="match status" value="1"/>
</dbReference>